<dbReference type="EMBL" id="QXHD01000004">
    <property type="protein sequence ID" value="NEZ55241.1"/>
    <property type="molecule type" value="Genomic_DNA"/>
</dbReference>
<accession>A0A6M0RHY4</accession>
<feature type="transmembrane region" description="Helical" evidence="1">
    <location>
        <begin position="36"/>
        <end position="55"/>
    </location>
</feature>
<evidence type="ECO:0000256" key="1">
    <source>
        <dbReference type="SAM" id="Phobius"/>
    </source>
</evidence>
<evidence type="ECO:0000313" key="3">
    <source>
        <dbReference type="Proteomes" id="UP000481033"/>
    </source>
</evidence>
<keyword evidence="3" id="KW-1185">Reference proteome</keyword>
<name>A0A6M0RHY4_9CYAN</name>
<sequence length="84" mass="9592">MWIFPKKDRKQIGVLYFKYAKDMLQNPFYKSLEKSYLFWHLGLAISLFLIGYGLGGHYICDRTLTSVGLLFTASVNSAHRAKGG</sequence>
<dbReference type="AlphaFoldDB" id="A0A6M0RHY4"/>
<organism evidence="2 3">
    <name type="scientific">Adonisia turfae CCMR0081</name>
    <dbReference type="NCBI Taxonomy" id="2292702"/>
    <lineage>
        <taxon>Bacteria</taxon>
        <taxon>Bacillati</taxon>
        <taxon>Cyanobacteriota</taxon>
        <taxon>Adonisia</taxon>
        <taxon>Adonisia turfae</taxon>
    </lineage>
</organism>
<evidence type="ECO:0000313" key="2">
    <source>
        <dbReference type="EMBL" id="NEZ55241.1"/>
    </source>
</evidence>
<keyword evidence="1" id="KW-1133">Transmembrane helix</keyword>
<proteinExistence type="predicted"/>
<protein>
    <submittedName>
        <fullName evidence="2">Uncharacterized protein</fullName>
    </submittedName>
</protein>
<dbReference type="Proteomes" id="UP000481033">
    <property type="component" value="Unassembled WGS sequence"/>
</dbReference>
<gene>
    <name evidence="2" type="ORF">DXZ20_06025</name>
</gene>
<comment type="caution">
    <text evidence="2">The sequence shown here is derived from an EMBL/GenBank/DDBJ whole genome shotgun (WGS) entry which is preliminary data.</text>
</comment>
<keyword evidence="1" id="KW-0812">Transmembrane</keyword>
<reference evidence="2 3" key="1">
    <citation type="journal article" date="2020" name="Microb. Ecol.">
        <title>Ecogenomics of the Marine Benthic Filamentous Cyanobacterium Adonisia.</title>
        <authorList>
            <person name="Walter J.M."/>
            <person name="Coutinho F.H."/>
            <person name="Leomil L."/>
            <person name="Hargreaves P.I."/>
            <person name="Campeao M.E."/>
            <person name="Vieira V.V."/>
            <person name="Silva B.S."/>
            <person name="Fistarol G.O."/>
            <person name="Salomon P.S."/>
            <person name="Sawabe T."/>
            <person name="Mino S."/>
            <person name="Hosokawa M."/>
            <person name="Miyashita H."/>
            <person name="Maruyama F."/>
            <person name="van Verk M.C."/>
            <person name="Dutilh B.E."/>
            <person name="Thompson C.C."/>
            <person name="Thompson F.L."/>
        </authorList>
    </citation>
    <scope>NUCLEOTIDE SEQUENCE [LARGE SCALE GENOMIC DNA]</scope>
    <source>
        <strain evidence="2 3">CCMR0081</strain>
    </source>
</reference>
<keyword evidence="1" id="KW-0472">Membrane</keyword>